<feature type="domain" description="Transcription regulator PadR N-terminal" evidence="2">
    <location>
        <begin position="23"/>
        <end position="95"/>
    </location>
</feature>
<protein>
    <submittedName>
        <fullName evidence="3">PadR family transcriptional regulator</fullName>
    </submittedName>
</protein>
<dbReference type="InterPro" id="IPR052509">
    <property type="entry name" value="Metal_resp_DNA-bind_regulator"/>
</dbReference>
<proteinExistence type="predicted"/>
<feature type="coiled-coil region" evidence="1">
    <location>
        <begin position="94"/>
        <end position="121"/>
    </location>
</feature>
<dbReference type="PANTHER" id="PTHR33169">
    <property type="entry name" value="PADR-FAMILY TRANSCRIPTIONAL REGULATOR"/>
    <property type="match status" value="1"/>
</dbReference>
<dbReference type="SUPFAM" id="SSF46785">
    <property type="entry name" value="Winged helix' DNA-binding domain"/>
    <property type="match status" value="1"/>
</dbReference>
<reference evidence="3 4" key="1">
    <citation type="submission" date="2021-03" db="EMBL/GenBank/DDBJ databases">
        <title>Thermosipho ferrireducens sp.nov., an anaerobic thermophilic iron-reducing bacterium isolated from a deep-sea hydrothermal sulfide deposits.</title>
        <authorList>
            <person name="Zeng X."/>
            <person name="Chen Y."/>
            <person name="Shao Z."/>
        </authorList>
    </citation>
    <scope>NUCLEOTIDE SEQUENCE [LARGE SCALE GENOMIC DNA]</scope>
    <source>
        <strain evidence="3 4">JL129W03</strain>
    </source>
</reference>
<accession>A0ABX7S777</accession>
<dbReference type="Pfam" id="PF03551">
    <property type="entry name" value="PadR"/>
    <property type="match status" value="1"/>
</dbReference>
<dbReference type="EMBL" id="CP071446">
    <property type="protein sequence ID" value="QTA38454.1"/>
    <property type="molecule type" value="Genomic_DNA"/>
</dbReference>
<organism evidence="3 4">
    <name type="scientific">Thermosipho ferrireducens</name>
    <dbReference type="NCBI Taxonomy" id="2571116"/>
    <lineage>
        <taxon>Bacteria</taxon>
        <taxon>Thermotogati</taxon>
        <taxon>Thermotogota</taxon>
        <taxon>Thermotogae</taxon>
        <taxon>Thermotogales</taxon>
        <taxon>Fervidobacteriaceae</taxon>
        <taxon>Thermosipho</taxon>
    </lineage>
</organism>
<keyword evidence="4" id="KW-1185">Reference proteome</keyword>
<sequence length="126" mass="14611">MPGGFGRGGRRGFGQGGVLAAMLLLLLKEKPGHGYEIIQRLNELNFYRFQHDPGVIYRMLRKMEMNGFITYSLQEGEGPIRKVYRITSIGEMFLKEMAKEIKELSKLFSKFLEEYERLSKNKEAEK</sequence>
<keyword evidence="1" id="KW-0175">Coiled coil</keyword>
<dbReference type="Gene3D" id="1.10.10.10">
    <property type="entry name" value="Winged helix-like DNA-binding domain superfamily/Winged helix DNA-binding domain"/>
    <property type="match status" value="1"/>
</dbReference>
<evidence type="ECO:0000313" key="4">
    <source>
        <dbReference type="Proteomes" id="UP000671862"/>
    </source>
</evidence>
<dbReference type="RefSeq" id="WP_207567173.1">
    <property type="nucleotide sequence ID" value="NZ_CP071446.1"/>
</dbReference>
<dbReference type="InterPro" id="IPR036388">
    <property type="entry name" value="WH-like_DNA-bd_sf"/>
</dbReference>
<dbReference type="InterPro" id="IPR005149">
    <property type="entry name" value="Tscrpt_reg_PadR_N"/>
</dbReference>
<dbReference type="PANTHER" id="PTHR33169:SF14">
    <property type="entry name" value="TRANSCRIPTIONAL REGULATOR RV3488"/>
    <property type="match status" value="1"/>
</dbReference>
<name>A0ABX7S777_9BACT</name>
<dbReference type="Proteomes" id="UP000671862">
    <property type="component" value="Chromosome"/>
</dbReference>
<evidence type="ECO:0000259" key="2">
    <source>
        <dbReference type="Pfam" id="PF03551"/>
    </source>
</evidence>
<dbReference type="InterPro" id="IPR036390">
    <property type="entry name" value="WH_DNA-bd_sf"/>
</dbReference>
<evidence type="ECO:0000256" key="1">
    <source>
        <dbReference type="SAM" id="Coils"/>
    </source>
</evidence>
<evidence type="ECO:0000313" key="3">
    <source>
        <dbReference type="EMBL" id="QTA38454.1"/>
    </source>
</evidence>
<gene>
    <name evidence="3" type="ORF">JYK00_02715</name>
</gene>